<feature type="region of interest" description="Disordered" evidence="1">
    <location>
        <begin position="131"/>
        <end position="227"/>
    </location>
</feature>
<accession>A0A086T1Q0</accession>
<evidence type="ECO:0000313" key="3">
    <source>
        <dbReference type="Proteomes" id="UP000029964"/>
    </source>
</evidence>
<dbReference type="AlphaFoldDB" id="A0A086T1Q0"/>
<evidence type="ECO:0000313" key="2">
    <source>
        <dbReference type="EMBL" id="KFH43282.1"/>
    </source>
</evidence>
<dbReference type="STRING" id="857340.A0A086T1Q0"/>
<dbReference type="OrthoDB" id="5226911at2759"/>
<comment type="caution">
    <text evidence="2">The sequence shown here is derived from an EMBL/GenBank/DDBJ whole genome shotgun (WGS) entry which is preliminary data.</text>
</comment>
<name>A0A086T1Q0_HAPC1</name>
<keyword evidence="3" id="KW-1185">Reference proteome</keyword>
<dbReference type="HOGENOM" id="CLU_053552_0_0_1"/>
<evidence type="ECO:0000256" key="1">
    <source>
        <dbReference type="SAM" id="MobiDB-lite"/>
    </source>
</evidence>
<dbReference type="Proteomes" id="UP000029964">
    <property type="component" value="Unassembled WGS sequence"/>
</dbReference>
<feature type="compositionally biased region" description="Polar residues" evidence="1">
    <location>
        <begin position="159"/>
        <end position="169"/>
    </location>
</feature>
<feature type="compositionally biased region" description="Basic residues" evidence="1">
    <location>
        <begin position="143"/>
        <end position="158"/>
    </location>
</feature>
<reference evidence="3" key="1">
    <citation type="journal article" date="2014" name="Genome Announc.">
        <title>Genome sequence and annotation of Acremonium chrysogenum, producer of the beta-lactam antibiotic cephalosporin C.</title>
        <authorList>
            <person name="Terfehr D."/>
            <person name="Dahlmann T.A."/>
            <person name="Specht T."/>
            <person name="Zadra I."/>
            <person name="Kuernsteiner H."/>
            <person name="Kueck U."/>
        </authorList>
    </citation>
    <scope>NUCLEOTIDE SEQUENCE [LARGE SCALE GENOMIC DNA]</scope>
    <source>
        <strain evidence="3">ATCC 11550 / CBS 779.69 / DSM 880 / IAM 14645 / JCM 23072 / IMI 49137</strain>
    </source>
</reference>
<gene>
    <name evidence="2" type="ORF">ACRE_059830</name>
</gene>
<sequence>MGSFGDAVTSLVDTYTQCLAFLKDLGRGKQAGGEQGSELRRALRKARSKIRRVYSSKLSRQGSSFERGDATSRGSLKRVIRRLTETFSSIGGFKSTTQVTRGGLDYASLVSLCDSSRSDAIRTMTDLSTRLSVSNSAVSASPRPRHSSRPRHGGRHSRLGTTRESSSWDATRANKRLSRTTMSSNSTKLGEVRRPGAWHGQEQRVAYPRRLQKHDAPVKRKKRWGIF</sequence>
<proteinExistence type="predicted"/>
<feature type="compositionally biased region" description="Polar residues" evidence="1">
    <location>
        <begin position="179"/>
        <end position="188"/>
    </location>
</feature>
<organism evidence="2 3">
    <name type="scientific">Hapsidospora chrysogenum (strain ATCC 11550 / CBS 779.69 / DSM 880 / IAM 14645 / JCM 23072 / IMI 49137)</name>
    <name type="common">Acremonium chrysogenum</name>
    <dbReference type="NCBI Taxonomy" id="857340"/>
    <lineage>
        <taxon>Eukaryota</taxon>
        <taxon>Fungi</taxon>
        <taxon>Dikarya</taxon>
        <taxon>Ascomycota</taxon>
        <taxon>Pezizomycotina</taxon>
        <taxon>Sordariomycetes</taxon>
        <taxon>Hypocreomycetidae</taxon>
        <taxon>Hypocreales</taxon>
        <taxon>Bionectriaceae</taxon>
        <taxon>Hapsidospora</taxon>
    </lineage>
</organism>
<protein>
    <submittedName>
        <fullName evidence="2">Uncharacterized protein</fullName>
    </submittedName>
</protein>
<dbReference type="EMBL" id="JPKY01000073">
    <property type="protein sequence ID" value="KFH43282.1"/>
    <property type="molecule type" value="Genomic_DNA"/>
</dbReference>